<evidence type="ECO:0000256" key="2">
    <source>
        <dbReference type="SAM" id="Phobius"/>
    </source>
</evidence>
<keyword evidence="4" id="KW-1185">Reference proteome</keyword>
<protein>
    <submittedName>
        <fullName evidence="3">Uncharacterized protein</fullName>
    </submittedName>
</protein>
<evidence type="ECO:0000256" key="1">
    <source>
        <dbReference type="SAM" id="MobiDB-lite"/>
    </source>
</evidence>
<gene>
    <name evidence="3" type="ORF">GCM10022380_79170</name>
</gene>
<name>A0ABP7JPA6_9PSEU</name>
<reference evidence="4" key="1">
    <citation type="journal article" date="2019" name="Int. J. Syst. Evol. Microbiol.">
        <title>The Global Catalogue of Microorganisms (GCM) 10K type strain sequencing project: providing services to taxonomists for standard genome sequencing and annotation.</title>
        <authorList>
            <consortium name="The Broad Institute Genomics Platform"/>
            <consortium name="The Broad Institute Genome Sequencing Center for Infectious Disease"/>
            <person name="Wu L."/>
            <person name="Ma J."/>
        </authorList>
    </citation>
    <scope>NUCLEOTIDE SEQUENCE [LARGE SCALE GENOMIC DNA]</scope>
    <source>
        <strain evidence="4">JCM 17017</strain>
    </source>
</reference>
<dbReference type="RefSeq" id="WP_237340064.1">
    <property type="nucleotide sequence ID" value="NZ_BAABCM010000018.1"/>
</dbReference>
<dbReference type="PANTHER" id="PTHR23542:SF1">
    <property type="entry name" value="MAJOR FACILITATOR SUPERFAMILY (MFS) PROFILE DOMAIN-CONTAINING PROTEIN"/>
    <property type="match status" value="1"/>
</dbReference>
<evidence type="ECO:0000313" key="3">
    <source>
        <dbReference type="EMBL" id="GAA3849172.1"/>
    </source>
</evidence>
<organism evidence="3 4">
    <name type="scientific">Amycolatopsis tucumanensis</name>
    <dbReference type="NCBI Taxonomy" id="401106"/>
    <lineage>
        <taxon>Bacteria</taxon>
        <taxon>Bacillati</taxon>
        <taxon>Actinomycetota</taxon>
        <taxon>Actinomycetes</taxon>
        <taxon>Pseudonocardiales</taxon>
        <taxon>Pseudonocardiaceae</taxon>
        <taxon>Amycolatopsis</taxon>
    </lineage>
</organism>
<proteinExistence type="predicted"/>
<dbReference type="PANTHER" id="PTHR23542">
    <property type="match status" value="1"/>
</dbReference>
<comment type="caution">
    <text evidence="3">The sequence shown here is derived from an EMBL/GenBank/DDBJ whole genome shotgun (WGS) entry which is preliminary data.</text>
</comment>
<keyword evidence="2" id="KW-0472">Membrane</keyword>
<feature type="transmembrane region" description="Helical" evidence="2">
    <location>
        <begin position="52"/>
        <end position="68"/>
    </location>
</feature>
<feature type="compositionally biased region" description="Basic and acidic residues" evidence="1">
    <location>
        <begin position="109"/>
        <end position="120"/>
    </location>
</feature>
<accession>A0ABP7JPA6</accession>
<dbReference type="EMBL" id="BAABCM010000018">
    <property type="protein sequence ID" value="GAA3849172.1"/>
    <property type="molecule type" value="Genomic_DNA"/>
</dbReference>
<keyword evidence="2" id="KW-1133">Transmembrane helix</keyword>
<feature type="region of interest" description="Disordered" evidence="1">
    <location>
        <begin position="109"/>
        <end position="171"/>
    </location>
</feature>
<feature type="compositionally biased region" description="Basic residues" evidence="1">
    <location>
        <begin position="121"/>
        <end position="137"/>
    </location>
</feature>
<evidence type="ECO:0000313" key="4">
    <source>
        <dbReference type="Proteomes" id="UP001501624"/>
    </source>
</evidence>
<feature type="transmembrane region" description="Helical" evidence="2">
    <location>
        <begin position="22"/>
        <end position="40"/>
    </location>
</feature>
<sequence>MGAMWVLVPAFAEHEGAAGQSGLLVAVWSAGSLAGGVALAARPPRSAQRNTYTALLGALALTSLPLALPGSVGVMAVVIAVFGLALAPWLAVHDQLVAGVGEDRSGAVRLADDAGPDRQRRGLRGGRAGRRPLRRRPGVPPGQRGAGDRAGGGRDKAAHPAGCGRLAVSGS</sequence>
<dbReference type="Proteomes" id="UP001501624">
    <property type="component" value="Unassembled WGS sequence"/>
</dbReference>
<keyword evidence="2" id="KW-0812">Transmembrane</keyword>